<keyword evidence="3" id="KW-1185">Reference proteome</keyword>
<reference evidence="2" key="1">
    <citation type="submission" date="2020-11" db="EMBL/GenBank/DDBJ databases">
        <authorList>
            <person name="Tran Van P."/>
        </authorList>
    </citation>
    <scope>NUCLEOTIDE SEQUENCE</scope>
</reference>
<evidence type="ECO:0000256" key="1">
    <source>
        <dbReference type="SAM" id="Phobius"/>
    </source>
</evidence>
<accession>A0A7R9Q4A7</accession>
<organism evidence="2">
    <name type="scientific">Medioppia subpectinata</name>
    <dbReference type="NCBI Taxonomy" id="1979941"/>
    <lineage>
        <taxon>Eukaryota</taxon>
        <taxon>Metazoa</taxon>
        <taxon>Ecdysozoa</taxon>
        <taxon>Arthropoda</taxon>
        <taxon>Chelicerata</taxon>
        <taxon>Arachnida</taxon>
        <taxon>Acari</taxon>
        <taxon>Acariformes</taxon>
        <taxon>Sarcoptiformes</taxon>
        <taxon>Oribatida</taxon>
        <taxon>Brachypylina</taxon>
        <taxon>Oppioidea</taxon>
        <taxon>Oppiidae</taxon>
        <taxon>Medioppia</taxon>
    </lineage>
</organism>
<keyword evidence="1" id="KW-0812">Transmembrane</keyword>
<proteinExistence type="predicted"/>
<feature type="transmembrane region" description="Helical" evidence="1">
    <location>
        <begin position="21"/>
        <end position="45"/>
    </location>
</feature>
<dbReference type="Proteomes" id="UP000759131">
    <property type="component" value="Unassembled WGS sequence"/>
</dbReference>
<dbReference type="EMBL" id="CAJPIZ010009796">
    <property type="protein sequence ID" value="CAG2112087.1"/>
    <property type="molecule type" value="Genomic_DNA"/>
</dbReference>
<protein>
    <submittedName>
        <fullName evidence="2">Uncharacterized protein</fullName>
    </submittedName>
</protein>
<keyword evidence="1" id="KW-1133">Transmembrane helix</keyword>
<evidence type="ECO:0000313" key="3">
    <source>
        <dbReference type="Proteomes" id="UP000759131"/>
    </source>
</evidence>
<name>A0A7R9Q4A7_9ACAR</name>
<evidence type="ECO:0000313" key="2">
    <source>
        <dbReference type="EMBL" id="CAD7631657.1"/>
    </source>
</evidence>
<dbReference type="EMBL" id="OC864371">
    <property type="protein sequence ID" value="CAD7631657.1"/>
    <property type="molecule type" value="Genomic_DNA"/>
</dbReference>
<gene>
    <name evidence="2" type="ORF">OSB1V03_LOCUS12066</name>
</gene>
<feature type="non-terminal residue" evidence="2">
    <location>
        <position position="175"/>
    </location>
</feature>
<dbReference type="AlphaFoldDB" id="A0A7R9Q4A7"/>
<sequence length="175" mass="20333">MESSLSESRSRKPWKCLSRESLTCLMLSGIVIGLPIAIIIILMNLPKLSTRGDTRQQHYILLAFGFPFSLVFIVSVLYGSFRAIMYCYKGSDQSRHLQSRMSWRHFSRRLRSRRHLQRDNDFDTELSAENRFYSLVNQVMAQNTTQVFPQTIDATLPHINEPYIQTPTLLPFTDN</sequence>
<dbReference type="OrthoDB" id="6516596at2759"/>
<keyword evidence="1" id="KW-0472">Membrane</keyword>
<feature type="transmembrane region" description="Helical" evidence="1">
    <location>
        <begin position="57"/>
        <end position="79"/>
    </location>
</feature>